<dbReference type="InterPro" id="IPR029063">
    <property type="entry name" value="SAM-dependent_MTases_sf"/>
</dbReference>
<dbReference type="PRINTS" id="PR00508">
    <property type="entry name" value="S21N4MTFRASE"/>
</dbReference>
<dbReference type="GO" id="GO:0009307">
    <property type="term" value="P:DNA restriction-modification system"/>
    <property type="evidence" value="ECO:0007669"/>
    <property type="project" value="UniProtKB-KW"/>
</dbReference>
<keyword evidence="2 6" id="KW-0808">Transferase</keyword>
<keyword evidence="7" id="KW-1185">Reference proteome</keyword>
<evidence type="ECO:0000256" key="1">
    <source>
        <dbReference type="ARBA" id="ARBA00022603"/>
    </source>
</evidence>
<name>A0A069CTZ4_WEIOS</name>
<dbReference type="EMBL" id="DF820489">
    <property type="protein sequence ID" value="GAK30969.1"/>
    <property type="molecule type" value="Genomic_DNA"/>
</dbReference>
<dbReference type="InterPro" id="IPR002941">
    <property type="entry name" value="DNA_methylase_N4/N6"/>
</dbReference>
<dbReference type="GO" id="GO:0030488">
    <property type="term" value="P:tRNA methylation"/>
    <property type="evidence" value="ECO:0007669"/>
    <property type="project" value="TreeGrafter"/>
</dbReference>
<accession>A0A069CTZ4</accession>
<evidence type="ECO:0000256" key="4">
    <source>
        <dbReference type="RuleBase" id="RU362026"/>
    </source>
</evidence>
<protein>
    <recommendedName>
        <fullName evidence="4">Methyltransferase</fullName>
        <ecNumber evidence="4">2.1.1.-</ecNumber>
    </recommendedName>
</protein>
<dbReference type="PANTHER" id="PTHR14911">
    <property type="entry name" value="THUMP DOMAIN-CONTAINING"/>
    <property type="match status" value="1"/>
</dbReference>
<keyword evidence="3" id="KW-0680">Restriction system</keyword>
<keyword evidence="1 6" id="KW-0489">Methyltransferase</keyword>
<dbReference type="Gene3D" id="3.40.50.150">
    <property type="entry name" value="Vaccinia Virus protein VP39"/>
    <property type="match status" value="1"/>
</dbReference>
<comment type="similarity">
    <text evidence="4">Belongs to the N(4)/N(6)-methyltransferase family.</text>
</comment>
<dbReference type="OrthoDB" id="9800801at2"/>
<dbReference type="SUPFAM" id="SSF53335">
    <property type="entry name" value="S-adenosyl-L-methionine-dependent methyltransferases"/>
    <property type="match status" value="1"/>
</dbReference>
<dbReference type="EC" id="2.1.1.-" evidence="4"/>
<dbReference type="AlphaFoldDB" id="A0A069CTZ4"/>
<dbReference type="eggNOG" id="COG2189">
    <property type="taxonomic scope" value="Bacteria"/>
</dbReference>
<evidence type="ECO:0000256" key="2">
    <source>
        <dbReference type="ARBA" id="ARBA00022679"/>
    </source>
</evidence>
<evidence type="ECO:0000313" key="6">
    <source>
        <dbReference type="EMBL" id="GAK30969.1"/>
    </source>
</evidence>
<evidence type="ECO:0000259" key="5">
    <source>
        <dbReference type="Pfam" id="PF01555"/>
    </source>
</evidence>
<dbReference type="PANTHER" id="PTHR14911:SF13">
    <property type="entry name" value="TRNA (GUANINE(6)-N2)-METHYLTRANSFERASE THUMP3"/>
    <property type="match status" value="1"/>
</dbReference>
<proteinExistence type="inferred from homology"/>
<dbReference type="InterPro" id="IPR001091">
    <property type="entry name" value="RM_Methyltransferase"/>
</dbReference>
<dbReference type="Pfam" id="PF01555">
    <property type="entry name" value="N6_N4_Mtase"/>
    <property type="match status" value="1"/>
</dbReference>
<organism evidence="6 7">
    <name type="scientific">Weissella oryzae (strain DSM 25784 / JCM 18191 / LMG 30913 / SG25)</name>
    <dbReference type="NCBI Taxonomy" id="1329250"/>
    <lineage>
        <taxon>Bacteria</taxon>
        <taxon>Bacillati</taxon>
        <taxon>Bacillota</taxon>
        <taxon>Bacilli</taxon>
        <taxon>Lactobacillales</taxon>
        <taxon>Lactobacillaceae</taxon>
        <taxon>Weissella</taxon>
    </lineage>
</organism>
<dbReference type="GO" id="GO:0016423">
    <property type="term" value="F:tRNA (guanine) methyltransferase activity"/>
    <property type="evidence" value="ECO:0007669"/>
    <property type="project" value="TreeGrafter"/>
</dbReference>
<dbReference type="RefSeq" id="WP_082816183.1">
    <property type="nucleotide sequence ID" value="NZ_DF820489.1"/>
</dbReference>
<gene>
    <name evidence="6" type="ORF">WOSG25_060910</name>
</gene>
<sequence length="257" mass="29461">MSKFFEDKRVRLLKGNSLKLMATLPDESVDVIMTDPPFFLSNGGISVHAGKQVKVDKGEWDKINDGTPEEFYTTFIKHARRILKPNGTIWIFGTMHNIFLVGYLLQKNDWKILNNVTWQKSNPAPNLSGRMFTHSTENIIWARKNAKKGKHFYNYELMKEYNNGKQMKDVWTSSTVKKSEKKFGKHPTQKPLWIMERLIEASTQVGDVILDPFVGSGTTAVAGIKLDRFVIGMDLSDEYLEIARARILDVESDIKLF</sequence>
<reference evidence="7" key="1">
    <citation type="journal article" date="2014" name="Genome Announc.">
        <title>Draft genome sequence of Weissella oryzae SG25T, isolated from fermented rice grains.</title>
        <authorList>
            <person name="Tanizawa Y."/>
            <person name="Fujisawa T."/>
            <person name="Mochizuki T."/>
            <person name="Kaminuma E."/>
            <person name="Suzuki Y."/>
            <person name="Nakamura Y."/>
            <person name="Tohno M."/>
        </authorList>
    </citation>
    <scope>NUCLEOTIDE SEQUENCE [LARGE SCALE GENOMIC DNA]</scope>
    <source>
        <strain evidence="7">DSM 25784 / JCM 18191 / LMG 30913 / SG25</strain>
    </source>
</reference>
<feature type="domain" description="DNA methylase N-4/N-6" evidence="5">
    <location>
        <begin position="29"/>
        <end position="243"/>
    </location>
</feature>
<dbReference type="STRING" id="1329250.WOSG25_060910"/>
<dbReference type="Proteomes" id="UP000030643">
    <property type="component" value="Unassembled WGS sequence"/>
</dbReference>
<evidence type="ECO:0000256" key="3">
    <source>
        <dbReference type="ARBA" id="ARBA00022747"/>
    </source>
</evidence>
<dbReference type="GO" id="GO:0008170">
    <property type="term" value="F:N-methyltransferase activity"/>
    <property type="evidence" value="ECO:0007669"/>
    <property type="project" value="InterPro"/>
</dbReference>
<dbReference type="GO" id="GO:0003677">
    <property type="term" value="F:DNA binding"/>
    <property type="evidence" value="ECO:0007669"/>
    <property type="project" value="InterPro"/>
</dbReference>
<evidence type="ECO:0000313" key="7">
    <source>
        <dbReference type="Proteomes" id="UP000030643"/>
    </source>
</evidence>